<dbReference type="Proteomes" id="UP000565724">
    <property type="component" value="Unassembled WGS sequence"/>
</dbReference>
<dbReference type="GO" id="GO:0016740">
    <property type="term" value="F:transferase activity"/>
    <property type="evidence" value="ECO:0007669"/>
    <property type="project" value="UniProtKB-KW"/>
</dbReference>
<dbReference type="InterPro" id="IPR007345">
    <property type="entry name" value="Polysacch_pyruvyl_Trfase"/>
</dbReference>
<accession>A0A7Y5ZZI1</accession>
<dbReference type="AlphaFoldDB" id="A0A7Y5ZZI1"/>
<evidence type="ECO:0000313" key="2">
    <source>
        <dbReference type="EMBL" id="NUU16966.1"/>
    </source>
</evidence>
<keyword evidence="2" id="KW-0808">Transferase</keyword>
<dbReference type="PANTHER" id="PTHR36836">
    <property type="entry name" value="COLANIC ACID BIOSYNTHESIS PROTEIN WCAK"/>
    <property type="match status" value="1"/>
</dbReference>
<gene>
    <name evidence="2" type="ORF">HP550_06850</name>
</gene>
<name>A0A7Y5ZZI1_9CELL</name>
<dbReference type="EMBL" id="JABMCI010000056">
    <property type="protein sequence ID" value="NUU16966.1"/>
    <property type="molecule type" value="Genomic_DNA"/>
</dbReference>
<proteinExistence type="predicted"/>
<protein>
    <submittedName>
        <fullName evidence="2">Polysaccharide pyruvyl transferase family protein</fullName>
    </submittedName>
</protein>
<evidence type="ECO:0000313" key="3">
    <source>
        <dbReference type="Proteomes" id="UP000565724"/>
    </source>
</evidence>
<sequence>MKLVVLSADRTLASGYAANLGDSFLTDALVQALSEEGATVEAVDFGGRRREGYGARRSVSGFSGLARTIGSADAVVIGGGTLLQDDVGGRVGGLPRLMAVTSLLGWLLRTPVVFFGVGCDPVHRRVPRSLLRAALWRRRVWARDEQSMQRCSGLGVAAASLSLGSDVSLLLADEIAAMRGGDGPNHGVVALAKADSEGLTHPAVLEAVARWGSLVFVQMFQDESVGDASTLSRPARNGFARVTDGLSWREAAAVVAGADVVIASRMHALYLALMAGTPAIPVGDLAKVRSFAREFGLSEPMEAADAMKSDPRVGDSAALDVAVARACTALRELMDVLRSSVRS</sequence>
<reference evidence="2 3" key="1">
    <citation type="submission" date="2020-05" db="EMBL/GenBank/DDBJ databases">
        <title>Genome Sequencing of Type Strains.</title>
        <authorList>
            <person name="Lemaire J.F."/>
            <person name="Inderbitzin P."/>
            <person name="Gregorio O.A."/>
            <person name="Collins S.B."/>
            <person name="Wespe N."/>
            <person name="Knight-Connoni V."/>
        </authorList>
    </citation>
    <scope>NUCLEOTIDE SEQUENCE [LARGE SCALE GENOMIC DNA]</scope>
    <source>
        <strain evidence="2 3">ATCC 25174</strain>
    </source>
</reference>
<feature type="domain" description="Polysaccharide pyruvyl transferase" evidence="1">
    <location>
        <begin position="19"/>
        <end position="283"/>
    </location>
</feature>
<evidence type="ECO:0000259" key="1">
    <source>
        <dbReference type="Pfam" id="PF04230"/>
    </source>
</evidence>
<dbReference type="RefSeq" id="WP_175346834.1">
    <property type="nucleotide sequence ID" value="NZ_JABMCI010000056.1"/>
</dbReference>
<organism evidence="2 3">
    <name type="scientific">Cellulomonas humilata</name>
    <dbReference type="NCBI Taxonomy" id="144055"/>
    <lineage>
        <taxon>Bacteria</taxon>
        <taxon>Bacillati</taxon>
        <taxon>Actinomycetota</taxon>
        <taxon>Actinomycetes</taxon>
        <taxon>Micrococcales</taxon>
        <taxon>Cellulomonadaceae</taxon>
        <taxon>Cellulomonas</taxon>
    </lineage>
</organism>
<keyword evidence="3" id="KW-1185">Reference proteome</keyword>
<comment type="caution">
    <text evidence="2">The sequence shown here is derived from an EMBL/GenBank/DDBJ whole genome shotgun (WGS) entry which is preliminary data.</text>
</comment>
<dbReference type="Pfam" id="PF04230">
    <property type="entry name" value="PS_pyruv_trans"/>
    <property type="match status" value="1"/>
</dbReference>
<dbReference type="PANTHER" id="PTHR36836:SF1">
    <property type="entry name" value="COLANIC ACID BIOSYNTHESIS PROTEIN WCAK"/>
    <property type="match status" value="1"/>
</dbReference>